<organism evidence="1 2">
    <name type="scientific">Aspergillus felis</name>
    <dbReference type="NCBI Taxonomy" id="1287682"/>
    <lineage>
        <taxon>Eukaryota</taxon>
        <taxon>Fungi</taxon>
        <taxon>Dikarya</taxon>
        <taxon>Ascomycota</taxon>
        <taxon>Pezizomycotina</taxon>
        <taxon>Eurotiomycetes</taxon>
        <taxon>Eurotiomycetidae</taxon>
        <taxon>Eurotiales</taxon>
        <taxon>Aspergillaceae</taxon>
        <taxon>Aspergillus</taxon>
        <taxon>Aspergillus subgen. Fumigati</taxon>
    </lineage>
</organism>
<sequence length="345" mass="39440">MTVPDLNARPSRRIFLLAQPRTTSYLLVRMLGLEKQPNVHWDEDEVCTFFRTRKLMTALGLSTKPVTEWTADERVRVQTSFQQCFHGLDQYLANGEANGKIVIAKEHCNFLWSPCTRIGTDHTSSDGSFNIMLPPTRAPSNDEPMGNPTVLPTEYLGTWRPIFLIRHPALAFPSYCRGVMRIQESNPIRCDHEYLLKDLQLQMSFYYTRSLYDWYITYCGRKGDTANSIAPVLLDADDIINDPEIVCRLAKLLGVDESSVQYSWTPRTDKDAFYLKKAFLQTLNASSGVQKDKTSASLDIADEIRKWKVEFGESLGELIENCVSEAMPDYEYLKSKRFQPGCVLF</sequence>
<dbReference type="InterPro" id="IPR027417">
    <property type="entry name" value="P-loop_NTPase"/>
</dbReference>
<name>A0A8H6Q5T6_9EURO</name>
<comment type="caution">
    <text evidence="1">The sequence shown here is derived from an EMBL/GenBank/DDBJ whole genome shotgun (WGS) entry which is preliminary data.</text>
</comment>
<dbReference type="EMBL" id="JACBAE010001301">
    <property type="protein sequence ID" value="KAF7166593.1"/>
    <property type="molecule type" value="Genomic_DNA"/>
</dbReference>
<dbReference type="OrthoDB" id="3650366at2759"/>
<evidence type="ECO:0008006" key="3">
    <source>
        <dbReference type="Google" id="ProtNLM"/>
    </source>
</evidence>
<dbReference type="SUPFAM" id="SSF52540">
    <property type="entry name" value="P-loop containing nucleoside triphosphate hydrolases"/>
    <property type="match status" value="1"/>
</dbReference>
<dbReference type="PANTHER" id="PTHR48312:SF1">
    <property type="entry name" value="SULFOTRANSFERASE"/>
    <property type="match status" value="1"/>
</dbReference>
<reference evidence="1" key="1">
    <citation type="submission" date="2020-06" db="EMBL/GenBank/DDBJ databases">
        <title>Draft genome sequences of strains closely related to Aspergillus parafelis and Aspergillus hiratsukae.</title>
        <authorList>
            <person name="Dos Santos R.A.C."/>
            <person name="Rivero-Menendez O."/>
            <person name="Steenwyk J.L."/>
            <person name="Mead M.E."/>
            <person name="Goldman G.H."/>
            <person name="Alastruey-Izquierdo A."/>
            <person name="Rokas A."/>
        </authorList>
    </citation>
    <scope>NUCLEOTIDE SEQUENCE</scope>
    <source>
        <strain evidence="1">CNM-CM5623</strain>
    </source>
</reference>
<evidence type="ECO:0000313" key="2">
    <source>
        <dbReference type="Proteomes" id="UP000654922"/>
    </source>
</evidence>
<dbReference type="PANTHER" id="PTHR48312">
    <property type="match status" value="1"/>
</dbReference>
<gene>
    <name evidence="1" type="ORF">CNMCM5623_000188</name>
</gene>
<accession>A0A8H6Q5T6</accession>
<evidence type="ECO:0000313" key="1">
    <source>
        <dbReference type="EMBL" id="KAF7166593.1"/>
    </source>
</evidence>
<proteinExistence type="predicted"/>
<dbReference type="AlphaFoldDB" id="A0A8H6Q5T6"/>
<dbReference type="Proteomes" id="UP000654922">
    <property type="component" value="Unassembled WGS sequence"/>
</dbReference>
<protein>
    <recommendedName>
        <fullName evidence="3">Sulfotransferase domain-containing protein</fullName>
    </recommendedName>
</protein>